<reference evidence="3" key="2">
    <citation type="submission" date="2021-04" db="EMBL/GenBank/DDBJ databases">
        <authorList>
            <person name="Podell S."/>
        </authorList>
    </citation>
    <scope>NUCLEOTIDE SEQUENCE</scope>
    <source>
        <strain evidence="3">Hildebrandi</strain>
    </source>
</reference>
<proteinExistence type="predicted"/>
<evidence type="ECO:0000313" key="4">
    <source>
        <dbReference type="Proteomes" id="UP000693970"/>
    </source>
</evidence>
<evidence type="ECO:0000256" key="2">
    <source>
        <dbReference type="SAM" id="SignalP"/>
    </source>
</evidence>
<evidence type="ECO:0000256" key="1">
    <source>
        <dbReference type="SAM" id="MobiDB-lite"/>
    </source>
</evidence>
<feature type="compositionally biased region" description="Low complexity" evidence="1">
    <location>
        <begin position="408"/>
        <end position="420"/>
    </location>
</feature>
<feature type="region of interest" description="Disordered" evidence="1">
    <location>
        <begin position="67"/>
        <end position="95"/>
    </location>
</feature>
<keyword evidence="4" id="KW-1185">Reference proteome</keyword>
<sequence>MMVCFSQLWFTAAAALMMATIRTSAWMIPPLTTKINVARPYHPSPLQTRCPHDIVRNDPRAIITTNYLSRNSDGNEMDDENNSNDDKILSSPTTTPPILERLQVAGVSVSPKGFHVILQRPTSSLNDKNVSNPSPSYLPIKVTNDPSDAFAATSPESLTLCQLLSGVDMAGAILPPELLSKLVVYHIEEKRQQNKEQMPLSEQEQAIWDALQKSLSNTSQDSYKDAHVWFQNRIKLPQITLDQLTLVPSLNEKQKLQWKCRLECALPEWKERLVLPNVQPEILSSLAFQHDPETSLLFTCIALALRYKAPIVLEQVGVESENKDSTVTTLAERYTLTLQELNQAFPQRTTVGKLQQQSTRVAENIERGFEIHKLQGALTIAMKLGDQEAAKRIRDKLDEYDSMQDLPTTASTTTTATSDTSDSKRDEEGGSLDDLDKNILQ</sequence>
<dbReference type="OrthoDB" id="47884at2759"/>
<feature type="compositionally biased region" description="Basic and acidic residues" evidence="1">
    <location>
        <begin position="421"/>
        <end position="441"/>
    </location>
</feature>
<gene>
    <name evidence="3" type="ORF">IV203_015240</name>
</gene>
<reference evidence="3" key="1">
    <citation type="journal article" date="2021" name="Sci. Rep.">
        <title>Diploid genomic architecture of Nitzschia inconspicua, an elite biomass production diatom.</title>
        <authorList>
            <person name="Oliver A."/>
            <person name="Podell S."/>
            <person name="Pinowska A."/>
            <person name="Traller J.C."/>
            <person name="Smith S.R."/>
            <person name="McClure R."/>
            <person name="Beliaev A."/>
            <person name="Bohutskyi P."/>
            <person name="Hill E.A."/>
            <person name="Rabines A."/>
            <person name="Zheng H."/>
            <person name="Allen L.Z."/>
            <person name="Kuo A."/>
            <person name="Grigoriev I.V."/>
            <person name="Allen A.E."/>
            <person name="Hazlebeck D."/>
            <person name="Allen E.E."/>
        </authorList>
    </citation>
    <scope>NUCLEOTIDE SEQUENCE</scope>
    <source>
        <strain evidence="3">Hildebrandi</strain>
    </source>
</reference>
<protein>
    <submittedName>
        <fullName evidence="3">Uncharacterized protein</fullName>
    </submittedName>
</protein>
<feature type="chain" id="PRO_5039885970" evidence="2">
    <location>
        <begin position="26"/>
        <end position="441"/>
    </location>
</feature>
<dbReference type="Proteomes" id="UP000693970">
    <property type="component" value="Unassembled WGS sequence"/>
</dbReference>
<comment type="caution">
    <text evidence="3">The sequence shown here is derived from an EMBL/GenBank/DDBJ whole genome shotgun (WGS) entry which is preliminary data.</text>
</comment>
<name>A0A9K3LDE0_9STRA</name>
<evidence type="ECO:0000313" key="3">
    <source>
        <dbReference type="EMBL" id="KAG7358651.1"/>
    </source>
</evidence>
<dbReference type="EMBL" id="JAGRRH010000014">
    <property type="protein sequence ID" value="KAG7358651.1"/>
    <property type="molecule type" value="Genomic_DNA"/>
</dbReference>
<feature type="region of interest" description="Disordered" evidence="1">
    <location>
        <begin position="398"/>
        <end position="441"/>
    </location>
</feature>
<organism evidence="3 4">
    <name type="scientific">Nitzschia inconspicua</name>
    <dbReference type="NCBI Taxonomy" id="303405"/>
    <lineage>
        <taxon>Eukaryota</taxon>
        <taxon>Sar</taxon>
        <taxon>Stramenopiles</taxon>
        <taxon>Ochrophyta</taxon>
        <taxon>Bacillariophyta</taxon>
        <taxon>Bacillariophyceae</taxon>
        <taxon>Bacillariophycidae</taxon>
        <taxon>Bacillariales</taxon>
        <taxon>Bacillariaceae</taxon>
        <taxon>Nitzschia</taxon>
    </lineage>
</organism>
<keyword evidence="2" id="KW-0732">Signal</keyword>
<feature type="signal peptide" evidence="2">
    <location>
        <begin position="1"/>
        <end position="25"/>
    </location>
</feature>
<dbReference type="AlphaFoldDB" id="A0A9K3LDE0"/>
<accession>A0A9K3LDE0</accession>